<dbReference type="RefSeq" id="WP_220806333.1">
    <property type="nucleotide sequence ID" value="NZ_BPMK01000001.1"/>
</dbReference>
<keyword evidence="1" id="KW-0472">Membrane</keyword>
<evidence type="ECO:0000313" key="3">
    <source>
        <dbReference type="Proteomes" id="UP000887222"/>
    </source>
</evidence>
<evidence type="ECO:0000313" key="2">
    <source>
        <dbReference type="EMBL" id="GIZ50146.1"/>
    </source>
</evidence>
<proteinExistence type="predicted"/>
<keyword evidence="1" id="KW-1133">Transmembrane helix</keyword>
<evidence type="ECO:0000256" key="1">
    <source>
        <dbReference type="SAM" id="Phobius"/>
    </source>
</evidence>
<sequence length="158" mass="16157">MNIPVQETFPAAGRSLLGLAFIVDAAIRLDPAATLAAGDAYLRLGAAASAAAAGAGLIGGWLLIVGWRTRAAALALAALQIVGVWLSLTAGLAPEMSVPVLKDLALAGGLLQVFAFGAGDHSLDEDLSRKRGRRPRLQPAYALEPAMQQHAGTGESAH</sequence>
<evidence type="ECO:0008006" key="4">
    <source>
        <dbReference type="Google" id="ProtNLM"/>
    </source>
</evidence>
<organism evidence="2 3">
    <name type="scientific">Noviherbaspirillum aridicola</name>
    <dbReference type="NCBI Taxonomy" id="2849687"/>
    <lineage>
        <taxon>Bacteria</taxon>
        <taxon>Pseudomonadati</taxon>
        <taxon>Pseudomonadota</taxon>
        <taxon>Betaproteobacteria</taxon>
        <taxon>Burkholderiales</taxon>
        <taxon>Oxalobacteraceae</taxon>
        <taxon>Noviherbaspirillum</taxon>
    </lineage>
</organism>
<keyword evidence="1" id="KW-0812">Transmembrane</keyword>
<dbReference type="EMBL" id="BPMK01000001">
    <property type="protein sequence ID" value="GIZ50146.1"/>
    <property type="molecule type" value="Genomic_DNA"/>
</dbReference>
<feature type="transmembrane region" description="Helical" evidence="1">
    <location>
        <begin position="40"/>
        <end position="64"/>
    </location>
</feature>
<feature type="transmembrane region" description="Helical" evidence="1">
    <location>
        <begin position="71"/>
        <end position="92"/>
    </location>
</feature>
<keyword evidence="3" id="KW-1185">Reference proteome</keyword>
<reference evidence="2 3" key="1">
    <citation type="journal article" date="2022" name="Int. J. Syst. Evol. Microbiol.">
        <title>Noviherbaspirillum aridicola sp. nov., isolated from an arid soil in Pakistan.</title>
        <authorList>
            <person name="Khan I.U."/>
            <person name="Saqib M."/>
            <person name="Amin A."/>
            <person name="Hussain F."/>
            <person name="Li L."/>
            <person name="Liu Y.H."/>
            <person name="Fang B.Z."/>
            <person name="Ahmed I."/>
            <person name="Li W.J."/>
        </authorList>
    </citation>
    <scope>NUCLEOTIDE SEQUENCE [LARGE SCALE GENOMIC DNA]</scope>
    <source>
        <strain evidence="2 3">NCCP-691</strain>
    </source>
</reference>
<accession>A0ABQ4PZ22</accession>
<comment type="caution">
    <text evidence="2">The sequence shown here is derived from an EMBL/GenBank/DDBJ whole genome shotgun (WGS) entry which is preliminary data.</text>
</comment>
<protein>
    <recommendedName>
        <fullName evidence="4">DoxX family protein</fullName>
    </recommendedName>
</protein>
<dbReference type="Proteomes" id="UP000887222">
    <property type="component" value="Unassembled WGS sequence"/>
</dbReference>
<gene>
    <name evidence="2" type="ORF">NCCP691_01600</name>
</gene>
<name>A0ABQ4PZ22_9BURK</name>